<dbReference type="Proteomes" id="UP000236621">
    <property type="component" value="Unassembled WGS sequence"/>
</dbReference>
<evidence type="ECO:0000256" key="2">
    <source>
        <dbReference type="ARBA" id="ARBA00022692"/>
    </source>
</evidence>
<dbReference type="GO" id="GO:0000329">
    <property type="term" value="C:fungal-type vacuole membrane"/>
    <property type="evidence" value="ECO:0007669"/>
    <property type="project" value="TreeGrafter"/>
</dbReference>
<comment type="subcellular location">
    <subcellularLocation>
        <location evidence="1">Membrane</location>
        <topology evidence="1">Multi-pass membrane protein</topology>
    </subcellularLocation>
</comment>
<dbReference type="GO" id="GO:0015174">
    <property type="term" value="F:basic amino acid transmembrane transporter activity"/>
    <property type="evidence" value="ECO:0007669"/>
    <property type="project" value="TreeGrafter"/>
</dbReference>
<dbReference type="PANTHER" id="PTHR23501">
    <property type="entry name" value="MAJOR FACILITATOR SUPERFAMILY"/>
    <property type="match status" value="1"/>
</dbReference>
<evidence type="ECO:0000256" key="4">
    <source>
        <dbReference type="ARBA" id="ARBA00023136"/>
    </source>
</evidence>
<dbReference type="OrthoDB" id="6770063at2759"/>
<sequence length="602" mass="64588">MPSPIASPPEDLTITTPNPAWTATTPSRAMPPADEPSAWADDLQSLSDDAEDSRPDRPLLEPPDEDTWTPPRGFTWIQVAIMLNVFLNAFDGTVTAATYAVIGSEFDSANTASWLTTSYLVTAAAFQPLYGRVSDIFGRRVCFFTSTVTFAAGCLGCGVARDVVFLNIMRALAGFGGGGLMTMATIINSDMIPFRRRAMYQAMQNGIFGFGAIAGASLGGTIADFVGWRWCFLLQVPVSVMAFAVGWLVLKNQPGGFSLDDGPGAVWKKVDFSGSLLLVVAISMQLVGLSLGGNELPWTSPWVVGSLTGSLLLFALFLRVEATTTAIPVIPLRMLKGRLPIATQIANVCTGMAAYGVGPQDRYYASFLTSEQYLFMLPLFFQVVLLDSATKAGARLAIPSLATPIGCLVAGIVMSRWGQLIPLMRWGVILMTIGNALVMSFGFTDSAWKYLVYIFPASFGQGIVYPSILFTSLASFDHADHAVSASTVYLIRSLGTVWGVSVTSAIVQTSLSVRLPDALGAVPDKWTVGNFLCSLSSFVIRMIDKIRHSVDALRDLPPDVQLKARQVYYEAIRYAFGASTGVAAVAVCAAFVANGSNLRKTH</sequence>
<proteinExistence type="predicted"/>
<feature type="domain" description="Major facilitator superfamily (MFS) profile" evidence="7">
    <location>
        <begin position="77"/>
        <end position="547"/>
    </location>
</feature>
<accession>A0A2K3Q2Z1</accession>
<feature type="transmembrane region" description="Helical" evidence="6">
    <location>
        <begin position="489"/>
        <end position="507"/>
    </location>
</feature>
<evidence type="ECO:0000259" key="7">
    <source>
        <dbReference type="PROSITE" id="PS50850"/>
    </source>
</evidence>
<dbReference type="STRING" id="45235.A0A2K3Q2Z1"/>
<keyword evidence="9" id="KW-1185">Reference proteome</keyword>
<name>A0A2K3Q2Z1_9HYPO</name>
<feature type="transmembrane region" description="Helical" evidence="6">
    <location>
        <begin position="423"/>
        <end position="443"/>
    </location>
</feature>
<evidence type="ECO:0000313" key="9">
    <source>
        <dbReference type="Proteomes" id="UP000236621"/>
    </source>
</evidence>
<dbReference type="CDD" id="cd17502">
    <property type="entry name" value="MFS_Azr1_MDR_like"/>
    <property type="match status" value="1"/>
</dbReference>
<dbReference type="EMBL" id="NRSZ01001226">
    <property type="protein sequence ID" value="PNY21874.1"/>
    <property type="molecule type" value="Genomic_DNA"/>
</dbReference>
<evidence type="ECO:0000256" key="5">
    <source>
        <dbReference type="SAM" id="MobiDB-lite"/>
    </source>
</evidence>
<keyword evidence="2 6" id="KW-0812">Transmembrane</keyword>
<feature type="transmembrane region" description="Helical" evidence="6">
    <location>
        <begin position="141"/>
        <end position="161"/>
    </location>
</feature>
<evidence type="ECO:0000313" key="8">
    <source>
        <dbReference type="EMBL" id="PNY21874.1"/>
    </source>
</evidence>
<dbReference type="Gene3D" id="1.20.1250.20">
    <property type="entry name" value="MFS general substrate transporter like domains"/>
    <property type="match status" value="1"/>
</dbReference>
<feature type="transmembrane region" description="Helical" evidence="6">
    <location>
        <begin position="450"/>
        <end position="469"/>
    </location>
</feature>
<evidence type="ECO:0000256" key="6">
    <source>
        <dbReference type="SAM" id="Phobius"/>
    </source>
</evidence>
<feature type="transmembrane region" description="Helical" evidence="6">
    <location>
        <begin position="571"/>
        <end position="593"/>
    </location>
</feature>
<organism evidence="8 9">
    <name type="scientific">Tolypocladium capitatum</name>
    <dbReference type="NCBI Taxonomy" id="45235"/>
    <lineage>
        <taxon>Eukaryota</taxon>
        <taxon>Fungi</taxon>
        <taxon>Dikarya</taxon>
        <taxon>Ascomycota</taxon>
        <taxon>Pezizomycotina</taxon>
        <taxon>Sordariomycetes</taxon>
        <taxon>Hypocreomycetidae</taxon>
        <taxon>Hypocreales</taxon>
        <taxon>Ophiocordycipitaceae</taxon>
        <taxon>Tolypocladium</taxon>
    </lineage>
</organism>
<dbReference type="PROSITE" id="PS50850">
    <property type="entry name" value="MFS"/>
    <property type="match status" value="1"/>
</dbReference>
<feature type="transmembrane region" description="Helical" evidence="6">
    <location>
        <begin position="207"/>
        <end position="226"/>
    </location>
</feature>
<protein>
    <submittedName>
        <fullName evidence="8">Transporter</fullName>
    </submittedName>
</protein>
<feature type="compositionally biased region" description="Low complexity" evidence="5">
    <location>
        <begin position="13"/>
        <end position="26"/>
    </location>
</feature>
<dbReference type="FunFam" id="1.20.1250.20:FF:000670">
    <property type="entry name" value="MFS general substrate transporter"/>
    <property type="match status" value="1"/>
</dbReference>
<dbReference type="InterPro" id="IPR020846">
    <property type="entry name" value="MFS_dom"/>
</dbReference>
<feature type="region of interest" description="Disordered" evidence="5">
    <location>
        <begin position="1"/>
        <end position="67"/>
    </location>
</feature>
<feature type="transmembrane region" description="Helical" evidence="6">
    <location>
        <begin position="167"/>
        <end position="187"/>
    </location>
</feature>
<dbReference type="Pfam" id="PF07690">
    <property type="entry name" value="MFS_1"/>
    <property type="match status" value="1"/>
</dbReference>
<reference evidence="8 9" key="1">
    <citation type="submission" date="2017-08" db="EMBL/GenBank/DDBJ databases">
        <title>Harnessing the power of phylogenomics to disentangle the directionality and signatures of interkingdom host jumping in the parasitic fungal genus Tolypocladium.</title>
        <authorList>
            <person name="Quandt C.A."/>
            <person name="Patterson W."/>
            <person name="Spatafora J.W."/>
        </authorList>
    </citation>
    <scope>NUCLEOTIDE SEQUENCE [LARGE SCALE GENOMIC DNA]</scope>
    <source>
        <strain evidence="8 9">CBS 113982</strain>
    </source>
</reference>
<feature type="transmembrane region" description="Helical" evidence="6">
    <location>
        <begin position="270"/>
        <end position="292"/>
    </location>
</feature>
<feature type="transmembrane region" description="Helical" evidence="6">
    <location>
        <begin position="363"/>
        <end position="384"/>
    </location>
</feature>
<dbReference type="PANTHER" id="PTHR23501:SF81">
    <property type="entry name" value="VACUOLAR BASIC AMINO ACID TRANSPORTER 2"/>
    <property type="match status" value="1"/>
</dbReference>
<dbReference type="SUPFAM" id="SSF103473">
    <property type="entry name" value="MFS general substrate transporter"/>
    <property type="match status" value="1"/>
</dbReference>
<gene>
    <name evidence="8" type="ORF">TCAP_07207</name>
</gene>
<dbReference type="AlphaFoldDB" id="A0A2K3Q2Z1"/>
<dbReference type="InterPro" id="IPR011701">
    <property type="entry name" value="MFS"/>
</dbReference>
<keyword evidence="4 6" id="KW-0472">Membrane</keyword>
<keyword evidence="3 6" id="KW-1133">Transmembrane helix</keyword>
<feature type="transmembrane region" description="Helical" evidence="6">
    <location>
        <begin position="298"/>
        <end position="318"/>
    </location>
</feature>
<dbReference type="Gene3D" id="1.20.1720.10">
    <property type="entry name" value="Multidrug resistance protein D"/>
    <property type="match status" value="1"/>
</dbReference>
<evidence type="ECO:0000256" key="3">
    <source>
        <dbReference type="ARBA" id="ARBA00022989"/>
    </source>
</evidence>
<dbReference type="InterPro" id="IPR036259">
    <property type="entry name" value="MFS_trans_sf"/>
</dbReference>
<comment type="caution">
    <text evidence="8">The sequence shown here is derived from an EMBL/GenBank/DDBJ whole genome shotgun (WGS) entry which is preliminary data.</text>
</comment>
<evidence type="ECO:0000256" key="1">
    <source>
        <dbReference type="ARBA" id="ARBA00004141"/>
    </source>
</evidence>
<feature type="transmembrane region" description="Helical" evidence="6">
    <location>
        <begin position="232"/>
        <end position="250"/>
    </location>
</feature>
<feature type="transmembrane region" description="Helical" evidence="6">
    <location>
        <begin position="396"/>
        <end position="417"/>
    </location>
</feature>